<evidence type="ECO:0000256" key="8">
    <source>
        <dbReference type="RuleBase" id="RU003830"/>
    </source>
</evidence>
<evidence type="ECO:0000256" key="1">
    <source>
        <dbReference type="ARBA" id="ARBA00008080"/>
    </source>
</evidence>
<dbReference type="GO" id="GO:0006412">
    <property type="term" value="P:translation"/>
    <property type="evidence" value="ECO:0007669"/>
    <property type="project" value="UniProtKB-UniRule"/>
</dbReference>
<dbReference type="GO" id="GO:0019843">
    <property type="term" value="F:rRNA binding"/>
    <property type="evidence" value="ECO:0007669"/>
    <property type="project" value="UniProtKB-UniRule"/>
</dbReference>
<proteinExistence type="inferred from homology"/>
<name>A0A1F6A783_9BACT</name>
<keyword evidence="4 7" id="KW-0689">Ribosomal protein</keyword>
<dbReference type="GO" id="GO:0003735">
    <property type="term" value="F:structural constituent of ribosome"/>
    <property type="evidence" value="ECO:0007669"/>
    <property type="project" value="InterPro"/>
</dbReference>
<keyword evidence="3 7" id="KW-0694">RNA-binding</keyword>
<dbReference type="AlphaFoldDB" id="A0A1F6A783"/>
<evidence type="ECO:0000313" key="10">
    <source>
        <dbReference type="EMBL" id="OGG20521.1"/>
    </source>
</evidence>
<dbReference type="Gene3D" id="1.10.8.50">
    <property type="match status" value="1"/>
</dbReference>
<dbReference type="PANTHER" id="PTHR10871:SF1">
    <property type="entry name" value="SMALL RIBOSOMAL SUBUNIT PROTEIN US13M"/>
    <property type="match status" value="1"/>
</dbReference>
<evidence type="ECO:0000256" key="5">
    <source>
        <dbReference type="ARBA" id="ARBA00023274"/>
    </source>
</evidence>
<dbReference type="GO" id="GO:0015935">
    <property type="term" value="C:small ribosomal subunit"/>
    <property type="evidence" value="ECO:0007669"/>
    <property type="project" value="TreeGrafter"/>
</dbReference>
<dbReference type="HAMAP" id="MF_01315">
    <property type="entry name" value="Ribosomal_uS13"/>
    <property type="match status" value="1"/>
</dbReference>
<keyword evidence="5 7" id="KW-0687">Ribonucleoprotein</keyword>
<comment type="subunit">
    <text evidence="7">Part of the 30S ribosomal subunit. Forms a loose heterodimer with protein S19. Forms two bridges to the 50S subunit in the 70S ribosome.</text>
</comment>
<dbReference type="EMBL" id="MFJN01000044">
    <property type="protein sequence ID" value="OGG20521.1"/>
    <property type="molecule type" value="Genomic_DNA"/>
</dbReference>
<dbReference type="FunFam" id="1.10.8.50:FF:000001">
    <property type="entry name" value="30S ribosomal protein S13"/>
    <property type="match status" value="1"/>
</dbReference>
<evidence type="ECO:0000256" key="6">
    <source>
        <dbReference type="ARBA" id="ARBA00035166"/>
    </source>
</evidence>
<keyword evidence="2 7" id="KW-0699">rRNA-binding</keyword>
<dbReference type="InterPro" id="IPR019980">
    <property type="entry name" value="Ribosomal_uS13_bac-type"/>
</dbReference>
<evidence type="ECO:0000256" key="2">
    <source>
        <dbReference type="ARBA" id="ARBA00022730"/>
    </source>
</evidence>
<comment type="caution">
    <text evidence="10">The sequence shown here is derived from an EMBL/GenBank/DDBJ whole genome shotgun (WGS) entry which is preliminary data.</text>
</comment>
<protein>
    <recommendedName>
        <fullName evidence="6 7">Small ribosomal subunit protein uS13</fullName>
    </recommendedName>
</protein>
<dbReference type="STRING" id="1798384.A3D03_00685"/>
<evidence type="ECO:0000256" key="7">
    <source>
        <dbReference type="HAMAP-Rule" id="MF_01315"/>
    </source>
</evidence>
<evidence type="ECO:0000256" key="3">
    <source>
        <dbReference type="ARBA" id="ARBA00022884"/>
    </source>
</evidence>
<dbReference type="InterPro" id="IPR027437">
    <property type="entry name" value="Rbsml_uS13_C"/>
</dbReference>
<dbReference type="SUPFAM" id="SSF46946">
    <property type="entry name" value="S13-like H2TH domain"/>
    <property type="match status" value="1"/>
</dbReference>
<dbReference type="InterPro" id="IPR010979">
    <property type="entry name" value="Ribosomal_uS13-like_H2TH"/>
</dbReference>
<keyword evidence="7" id="KW-0820">tRNA-binding</keyword>
<dbReference type="Proteomes" id="UP000177092">
    <property type="component" value="Unassembled WGS sequence"/>
</dbReference>
<feature type="region of interest" description="Disordered" evidence="9">
    <location>
        <begin position="92"/>
        <end position="139"/>
    </location>
</feature>
<evidence type="ECO:0000256" key="9">
    <source>
        <dbReference type="SAM" id="MobiDB-lite"/>
    </source>
</evidence>
<organism evidence="10 11">
    <name type="scientific">Candidatus Gottesmanbacteria bacterium RIFCSPHIGHO2_02_FULL_40_13</name>
    <dbReference type="NCBI Taxonomy" id="1798384"/>
    <lineage>
        <taxon>Bacteria</taxon>
        <taxon>Candidatus Gottesmaniibacteriota</taxon>
    </lineage>
</organism>
<dbReference type="InterPro" id="IPR001892">
    <property type="entry name" value="Ribosomal_uS13"/>
</dbReference>
<reference evidence="10 11" key="1">
    <citation type="journal article" date="2016" name="Nat. Commun.">
        <title>Thousands of microbial genomes shed light on interconnected biogeochemical processes in an aquifer system.</title>
        <authorList>
            <person name="Anantharaman K."/>
            <person name="Brown C.T."/>
            <person name="Hug L.A."/>
            <person name="Sharon I."/>
            <person name="Castelle C.J."/>
            <person name="Probst A.J."/>
            <person name="Thomas B.C."/>
            <person name="Singh A."/>
            <person name="Wilkins M.J."/>
            <person name="Karaoz U."/>
            <person name="Brodie E.L."/>
            <person name="Williams K.H."/>
            <person name="Hubbard S.S."/>
            <person name="Banfield J.F."/>
        </authorList>
    </citation>
    <scope>NUCLEOTIDE SEQUENCE [LARGE SCALE GENOMIC DNA]</scope>
</reference>
<evidence type="ECO:0000313" key="11">
    <source>
        <dbReference type="Proteomes" id="UP000177092"/>
    </source>
</evidence>
<dbReference type="PANTHER" id="PTHR10871">
    <property type="entry name" value="30S RIBOSOMAL PROTEIN S13/40S RIBOSOMAL PROTEIN S18"/>
    <property type="match status" value="1"/>
</dbReference>
<accession>A0A1F6A783</accession>
<dbReference type="Pfam" id="PF00416">
    <property type="entry name" value="Ribosomal_S13"/>
    <property type="match status" value="1"/>
</dbReference>
<feature type="compositionally biased region" description="Basic residues" evidence="9">
    <location>
        <begin position="101"/>
        <end position="114"/>
    </location>
</feature>
<gene>
    <name evidence="7" type="primary">rpsM</name>
    <name evidence="10" type="ORF">A3D03_00685</name>
</gene>
<dbReference type="Gene3D" id="4.10.910.10">
    <property type="entry name" value="30s ribosomal protein s13, domain 2"/>
    <property type="match status" value="1"/>
</dbReference>
<sequence length="139" mass="15666">MSRIAGVDLIDSKRVDIALTVIYGIGRNNVVDILDKADVKNAKRVKDLTEDELNRLQKIVDKEYKVEGDLKEEVTGNIKRLKQIGAYRGLRHARNLPSRGQRTRSNARTKRGKRQTVGALRKETRAKLDTPAAKTSESK</sequence>
<evidence type="ECO:0000256" key="4">
    <source>
        <dbReference type="ARBA" id="ARBA00022980"/>
    </source>
</evidence>
<dbReference type="PIRSF" id="PIRSF002134">
    <property type="entry name" value="Ribosomal_S13"/>
    <property type="match status" value="1"/>
</dbReference>
<dbReference type="GO" id="GO:0000049">
    <property type="term" value="F:tRNA binding"/>
    <property type="evidence" value="ECO:0007669"/>
    <property type="project" value="UniProtKB-UniRule"/>
</dbReference>
<dbReference type="NCBIfam" id="TIGR03631">
    <property type="entry name" value="uS13_bact"/>
    <property type="match status" value="1"/>
</dbReference>
<comment type="function">
    <text evidence="7">Located at the top of the head of the 30S subunit, it contacts several helices of the 16S rRNA. In the 70S ribosome it contacts the 23S rRNA (bridge B1a) and protein L5 of the 50S subunit (bridge B1b), connecting the 2 subunits; these bridges are implicated in subunit movement. Contacts the tRNAs in the A and P-sites.</text>
</comment>
<dbReference type="GO" id="GO:0005829">
    <property type="term" value="C:cytosol"/>
    <property type="evidence" value="ECO:0007669"/>
    <property type="project" value="TreeGrafter"/>
</dbReference>
<comment type="similarity">
    <text evidence="1 7 8">Belongs to the universal ribosomal protein uS13 family.</text>
</comment>
<dbReference type="PROSITE" id="PS50159">
    <property type="entry name" value="RIBOSOMAL_S13_2"/>
    <property type="match status" value="1"/>
</dbReference>